<keyword evidence="4" id="KW-0472">Membrane</keyword>
<dbReference type="InterPro" id="IPR015943">
    <property type="entry name" value="WD40/YVTN_repeat-like_dom_sf"/>
</dbReference>
<dbReference type="InterPro" id="IPR027231">
    <property type="entry name" value="Semaphorin"/>
</dbReference>
<keyword evidence="4" id="KW-1133">Transmembrane helix</keyword>
<name>A0A669QRA9_PHACC</name>
<keyword evidence="1" id="KW-0325">Glycoprotein</keyword>
<dbReference type="GO" id="GO:0030215">
    <property type="term" value="F:semaphorin receptor binding"/>
    <property type="evidence" value="ECO:0007669"/>
    <property type="project" value="InterPro"/>
</dbReference>
<evidence type="ECO:0000256" key="1">
    <source>
        <dbReference type="ARBA" id="ARBA00023180"/>
    </source>
</evidence>
<dbReference type="GO" id="GO:0045499">
    <property type="term" value="F:chemorepellent activity"/>
    <property type="evidence" value="ECO:0007669"/>
    <property type="project" value="TreeGrafter"/>
</dbReference>
<dbReference type="GO" id="GO:0071526">
    <property type="term" value="P:semaphorin-plexin signaling pathway"/>
    <property type="evidence" value="ECO:0007669"/>
    <property type="project" value="TreeGrafter"/>
</dbReference>
<dbReference type="AlphaFoldDB" id="A0A669QRA9"/>
<feature type="region of interest" description="Disordered" evidence="3">
    <location>
        <begin position="193"/>
        <end position="219"/>
    </location>
</feature>
<organism evidence="6 7">
    <name type="scientific">Phasianus colchicus</name>
    <name type="common">Common pheasant</name>
    <dbReference type="NCBI Taxonomy" id="9054"/>
    <lineage>
        <taxon>Eukaryota</taxon>
        <taxon>Metazoa</taxon>
        <taxon>Chordata</taxon>
        <taxon>Craniata</taxon>
        <taxon>Vertebrata</taxon>
        <taxon>Euteleostomi</taxon>
        <taxon>Archelosauria</taxon>
        <taxon>Archosauria</taxon>
        <taxon>Dinosauria</taxon>
        <taxon>Saurischia</taxon>
        <taxon>Theropoda</taxon>
        <taxon>Coelurosauria</taxon>
        <taxon>Aves</taxon>
        <taxon>Neognathae</taxon>
        <taxon>Galloanserae</taxon>
        <taxon>Galliformes</taxon>
        <taxon>Phasianidae</taxon>
        <taxon>Phasianinae</taxon>
        <taxon>Phasianus</taxon>
    </lineage>
</organism>
<dbReference type="Proteomes" id="UP000472261">
    <property type="component" value="Unplaced"/>
</dbReference>
<dbReference type="InterPro" id="IPR036352">
    <property type="entry name" value="Semap_dom_sf"/>
</dbReference>
<dbReference type="GO" id="GO:0001755">
    <property type="term" value="P:neural crest cell migration"/>
    <property type="evidence" value="ECO:0007669"/>
    <property type="project" value="TreeGrafter"/>
</dbReference>
<dbReference type="SMART" id="SM00630">
    <property type="entry name" value="Sema"/>
    <property type="match status" value="1"/>
</dbReference>
<comment type="caution">
    <text evidence="2">Lacks conserved residue(s) required for the propagation of feature annotation.</text>
</comment>
<evidence type="ECO:0000256" key="4">
    <source>
        <dbReference type="SAM" id="Phobius"/>
    </source>
</evidence>
<feature type="transmembrane region" description="Helical" evidence="4">
    <location>
        <begin position="580"/>
        <end position="602"/>
    </location>
</feature>
<dbReference type="GO" id="GO:0007411">
    <property type="term" value="P:axon guidance"/>
    <property type="evidence" value="ECO:0007669"/>
    <property type="project" value="TreeGrafter"/>
</dbReference>
<reference evidence="6" key="1">
    <citation type="submission" date="2025-08" db="UniProtKB">
        <authorList>
            <consortium name="Ensembl"/>
        </authorList>
    </citation>
    <scope>IDENTIFICATION</scope>
</reference>
<dbReference type="PROSITE" id="PS51004">
    <property type="entry name" value="SEMA"/>
    <property type="match status" value="1"/>
</dbReference>
<dbReference type="Ensembl" id="ENSPCLT00000028839.1">
    <property type="protein sequence ID" value="ENSPCLP00000020833.1"/>
    <property type="gene ID" value="ENSPCLG00000018251.1"/>
</dbReference>
<dbReference type="SUPFAM" id="SSF101912">
    <property type="entry name" value="Sema domain"/>
    <property type="match status" value="1"/>
</dbReference>
<evidence type="ECO:0000256" key="2">
    <source>
        <dbReference type="PROSITE-ProRule" id="PRU00352"/>
    </source>
</evidence>
<dbReference type="Pfam" id="PF19428">
    <property type="entry name" value="Sema4F_C"/>
    <property type="match status" value="1"/>
</dbReference>
<evidence type="ECO:0000313" key="7">
    <source>
        <dbReference type="Proteomes" id="UP000472261"/>
    </source>
</evidence>
<dbReference type="PANTHER" id="PTHR11036">
    <property type="entry name" value="SEMAPHORIN"/>
    <property type="match status" value="1"/>
</dbReference>
<feature type="domain" description="Sema" evidence="5">
    <location>
        <begin position="1"/>
        <end position="440"/>
    </location>
</feature>
<dbReference type="GO" id="GO:0030335">
    <property type="term" value="P:positive regulation of cell migration"/>
    <property type="evidence" value="ECO:0007669"/>
    <property type="project" value="TreeGrafter"/>
</dbReference>
<sequence>MGLYGVLWGTMECYGALWSAIGLYGALWGAVELCGTLWGAIDSMGHYRLYGALWGSMGRYGALWGAMGRPPMAAVPAQTECFNFIRVLVALNSSQLYACGTNAFSPACTHILLDDSAVPWVAVGQRDGKGQSPFDPRHSHTALLDGGELYAATANNFHGTEPIISRSLGGRTALKTDASLRWLAGGKPPHCWGSPPHSDSTCGSHRPTAGAPPPLAQSDVGGDKVLQKKWTTFLKAQLQCAPPGRPPFGRVRHVASAPPAAGGDRSAEFYGVFEAQWLPGGSALCSFSRAALRAAFEGRFLEREKDGAAWSPRSAPSGGARPGSCSVAPWSDQALTFMKEHFLMETPVPPNHGRPLLLSPNVSYTHIAVLPTRGLGGAPFRLLFMGSVHKALELPGGRALILESIALFEQPRRVSSFLLSASKVRDVDMGCGMLVWDVDMGYGIWDAGCRLVFVPWGCGVAVPRRPSLPAPPPPPPAALSPALHSVVRLPCPRRSAWAAYSWERPGGGGAAAGGAEQLPDLTLLVVARRGALGAYTCWATENGFRWAAVRYRLREPEGGGWGREEGAATPPPGGSYWPQLVAVAALLALTLPAAAASALVAYRARSKVRGCAAAAGGVEKAPLNGAGGGERGCCLQMDGGSGADRERGSGGVR</sequence>
<proteinExistence type="predicted"/>
<dbReference type="PANTHER" id="PTHR11036:SF15">
    <property type="entry name" value="SEMAPHORIN-4A"/>
    <property type="match status" value="1"/>
</dbReference>
<evidence type="ECO:0000313" key="6">
    <source>
        <dbReference type="Ensembl" id="ENSPCLP00000020833.1"/>
    </source>
</evidence>
<accession>A0A669QRA9</accession>
<dbReference type="InterPro" id="IPR045791">
    <property type="entry name" value="Sema4F_C"/>
</dbReference>
<protein>
    <submittedName>
        <fullName evidence="6">Semaphorin 4A</fullName>
    </submittedName>
</protein>
<evidence type="ECO:0000256" key="3">
    <source>
        <dbReference type="SAM" id="MobiDB-lite"/>
    </source>
</evidence>
<dbReference type="OMA" id="SPACTHI"/>
<dbReference type="GO" id="GO:0005886">
    <property type="term" value="C:plasma membrane"/>
    <property type="evidence" value="ECO:0007669"/>
    <property type="project" value="TreeGrafter"/>
</dbReference>
<reference evidence="6" key="2">
    <citation type="submission" date="2025-09" db="UniProtKB">
        <authorList>
            <consortium name="Ensembl"/>
        </authorList>
    </citation>
    <scope>IDENTIFICATION</scope>
</reference>
<keyword evidence="7" id="KW-1185">Reference proteome</keyword>
<dbReference type="InterPro" id="IPR001627">
    <property type="entry name" value="Semap_dom"/>
</dbReference>
<evidence type="ECO:0000259" key="5">
    <source>
        <dbReference type="PROSITE" id="PS51004"/>
    </source>
</evidence>
<dbReference type="Pfam" id="PF01403">
    <property type="entry name" value="Sema"/>
    <property type="match status" value="1"/>
</dbReference>
<keyword evidence="4" id="KW-0812">Transmembrane</keyword>
<dbReference type="Gene3D" id="2.130.10.10">
    <property type="entry name" value="YVTN repeat-like/Quinoprotein amine dehydrogenase"/>
    <property type="match status" value="2"/>
</dbReference>